<reference evidence="2 3" key="1">
    <citation type="journal article" date="2020" name="bioRxiv">
        <title>Metabolic contributions of an alphaproteobacterial endosymbiont in the apicomplexan Cardiosporidium cionae.</title>
        <authorList>
            <person name="Hunter E.S."/>
            <person name="Paight C.J."/>
            <person name="Lane C.E."/>
        </authorList>
    </citation>
    <scope>NUCLEOTIDE SEQUENCE [LARGE SCALE GENOMIC DNA]</scope>
    <source>
        <strain evidence="2">ESH_2018</strain>
    </source>
</reference>
<feature type="region of interest" description="Disordered" evidence="1">
    <location>
        <begin position="428"/>
        <end position="452"/>
    </location>
</feature>
<protein>
    <submittedName>
        <fullName evidence="2">Uncharacterized protein</fullName>
    </submittedName>
</protein>
<evidence type="ECO:0000256" key="1">
    <source>
        <dbReference type="SAM" id="MobiDB-lite"/>
    </source>
</evidence>
<dbReference type="EMBL" id="JADAQX010000269">
    <property type="protein sequence ID" value="KAF8820934.1"/>
    <property type="molecule type" value="Genomic_DNA"/>
</dbReference>
<accession>A0ABQ7JAH5</accession>
<dbReference type="Proteomes" id="UP000823046">
    <property type="component" value="Unassembled WGS sequence"/>
</dbReference>
<organism evidence="2 3">
    <name type="scientific">Cardiosporidium cionae</name>
    <dbReference type="NCBI Taxonomy" id="476202"/>
    <lineage>
        <taxon>Eukaryota</taxon>
        <taxon>Sar</taxon>
        <taxon>Alveolata</taxon>
        <taxon>Apicomplexa</taxon>
        <taxon>Aconoidasida</taxon>
        <taxon>Nephromycida</taxon>
        <taxon>Cardiosporidium</taxon>
    </lineage>
</organism>
<proteinExistence type="predicted"/>
<evidence type="ECO:0000313" key="2">
    <source>
        <dbReference type="EMBL" id="KAF8820934.1"/>
    </source>
</evidence>
<sequence length="511" mass="58003">MGIRNHHSAHLLLLKATTKRLFESADEFFPPQIVQMLQNFASIGYSDEDLIGVLVSRIDDLCENPSPKRITEMLRIFASLHFHHPLVVIPLKEKMLEKMHDFTYEIPSLLNSLALLFEHDRLSIDQLATQAFLKKDSLGSEYCSVVEKLSHHGYCHESFVSDVDQLMSSSLKPTVFSVKKSLKFYCSCLRLGYPQQAKQLRNRILTVLGEHTFSASQLATLLEEMYTMRLRDDEIQAYFIHYLENRLKNTAFVSTHCLRFMTVLAGVSSTESSFLLTVINSNEMKRLRPSLSAYQLCQLLYDTCLLLHASPNARNVIMTDFFSDILSYLKRCHLQMNLNFRRKLLECVFFIQYQQISLSAESAEFCSSVEKIYAASQLPSSPTNIPYESMELKQILGRNFLINSEAKDIALAYVGSLDLAVHTHRETPLSSSFDTSSSPQTNSQEGRSSASHLVDSMFTSPNKNLGDKIVLLSPHSLATSVDFSLMVTKSAFPQGIVEPIFHLPREFFSKT</sequence>
<keyword evidence="3" id="KW-1185">Reference proteome</keyword>
<name>A0ABQ7JAH5_9APIC</name>
<gene>
    <name evidence="2" type="ORF">IE077_002638</name>
</gene>
<comment type="caution">
    <text evidence="2">The sequence shown here is derived from an EMBL/GenBank/DDBJ whole genome shotgun (WGS) entry which is preliminary data.</text>
</comment>
<feature type="compositionally biased region" description="Low complexity" evidence="1">
    <location>
        <begin position="430"/>
        <end position="443"/>
    </location>
</feature>
<evidence type="ECO:0000313" key="3">
    <source>
        <dbReference type="Proteomes" id="UP000823046"/>
    </source>
</evidence>